<evidence type="ECO:0000256" key="1">
    <source>
        <dbReference type="ARBA" id="ARBA00022676"/>
    </source>
</evidence>
<organism evidence="4 5">
    <name type="scientific">Candidatus Mailhella merdigallinarum</name>
    <dbReference type="NCBI Taxonomy" id="2838658"/>
    <lineage>
        <taxon>Bacteria</taxon>
        <taxon>Pseudomonadati</taxon>
        <taxon>Thermodesulfobacteriota</taxon>
        <taxon>Desulfovibrionia</taxon>
        <taxon>Desulfovibrionales</taxon>
        <taxon>Desulfovibrionaceae</taxon>
        <taxon>Mailhella</taxon>
    </lineage>
</organism>
<dbReference type="GO" id="GO:0016758">
    <property type="term" value="F:hexosyltransferase activity"/>
    <property type="evidence" value="ECO:0007669"/>
    <property type="project" value="UniProtKB-ARBA"/>
</dbReference>
<dbReference type="Proteomes" id="UP000824225">
    <property type="component" value="Unassembled WGS sequence"/>
</dbReference>
<dbReference type="SUPFAM" id="SSF53448">
    <property type="entry name" value="Nucleotide-diphospho-sugar transferases"/>
    <property type="match status" value="1"/>
</dbReference>
<evidence type="ECO:0000256" key="2">
    <source>
        <dbReference type="ARBA" id="ARBA00022679"/>
    </source>
</evidence>
<dbReference type="CDD" id="cd00761">
    <property type="entry name" value="Glyco_tranf_GTA_type"/>
    <property type="match status" value="1"/>
</dbReference>
<dbReference type="PANTHER" id="PTHR22916">
    <property type="entry name" value="GLYCOSYLTRANSFERASE"/>
    <property type="match status" value="1"/>
</dbReference>
<dbReference type="InterPro" id="IPR029044">
    <property type="entry name" value="Nucleotide-diphossugar_trans"/>
</dbReference>
<proteinExistence type="predicted"/>
<accession>A0A9D2HDC9</accession>
<reference evidence="4" key="2">
    <citation type="submission" date="2021-04" db="EMBL/GenBank/DDBJ databases">
        <authorList>
            <person name="Gilroy R."/>
        </authorList>
    </citation>
    <scope>NUCLEOTIDE SEQUENCE</scope>
    <source>
        <strain evidence="4">CHK186-16707</strain>
    </source>
</reference>
<dbReference type="PANTHER" id="PTHR22916:SF51">
    <property type="entry name" value="GLYCOSYLTRANSFERASE EPSH-RELATED"/>
    <property type="match status" value="1"/>
</dbReference>
<sequence>MRQSAATPRISVIIPVYNAEPYLARCLDGLIRQTYEDFEILCVNDGSTDRSAAILHEYAAKDGRIVVLEQENAGAGAARNRGIQAARGALLTFVDSDDEIHPDAYSRVMRVMTDDVDAVCFGVTQRKDGGEFDTDYFRIPFRGVKTLDAEEVPRLSRTVWNKFFRRDCVLRHNICFPPRCSFDDNAFVLEYFMLYRCVFFLPDKLYTYDLHDGSLTNIAVNNSGGAFEYFKVIDHIYDFWIRNHIFPQESLLFESLCIEFLRESMKICQPFEKAGIAWELIKRMKSWNMKIKDKNLRYLINGNYNIYASSGIHKLNLSDLKKLKGFEKILFIGNSKNEKVIRLFGREIIRWNRV</sequence>
<evidence type="ECO:0000313" key="4">
    <source>
        <dbReference type="EMBL" id="HJA08096.1"/>
    </source>
</evidence>
<dbReference type="AlphaFoldDB" id="A0A9D2HDC9"/>
<protein>
    <submittedName>
        <fullName evidence="4">Glycosyltransferase</fullName>
        <ecNumber evidence="4">2.4.-.-</ecNumber>
    </submittedName>
</protein>
<dbReference type="InterPro" id="IPR001173">
    <property type="entry name" value="Glyco_trans_2-like"/>
</dbReference>
<comment type="caution">
    <text evidence="4">The sequence shown here is derived from an EMBL/GenBank/DDBJ whole genome shotgun (WGS) entry which is preliminary data.</text>
</comment>
<keyword evidence="1 4" id="KW-0328">Glycosyltransferase</keyword>
<name>A0A9D2HDC9_9BACT</name>
<dbReference type="Gene3D" id="3.90.550.10">
    <property type="entry name" value="Spore Coat Polysaccharide Biosynthesis Protein SpsA, Chain A"/>
    <property type="match status" value="1"/>
</dbReference>
<reference evidence="4" key="1">
    <citation type="journal article" date="2021" name="PeerJ">
        <title>Extensive microbial diversity within the chicken gut microbiome revealed by metagenomics and culture.</title>
        <authorList>
            <person name="Gilroy R."/>
            <person name="Ravi A."/>
            <person name="Getino M."/>
            <person name="Pursley I."/>
            <person name="Horton D.L."/>
            <person name="Alikhan N.F."/>
            <person name="Baker D."/>
            <person name="Gharbi K."/>
            <person name="Hall N."/>
            <person name="Watson M."/>
            <person name="Adriaenssens E.M."/>
            <person name="Foster-Nyarko E."/>
            <person name="Jarju S."/>
            <person name="Secka A."/>
            <person name="Antonio M."/>
            <person name="Oren A."/>
            <person name="Chaudhuri R.R."/>
            <person name="La Ragione R."/>
            <person name="Hildebrand F."/>
            <person name="Pallen M.J."/>
        </authorList>
    </citation>
    <scope>NUCLEOTIDE SEQUENCE</scope>
    <source>
        <strain evidence="4">CHK186-16707</strain>
    </source>
</reference>
<feature type="domain" description="Glycosyltransferase 2-like" evidence="3">
    <location>
        <begin position="11"/>
        <end position="136"/>
    </location>
</feature>
<dbReference type="EC" id="2.4.-.-" evidence="4"/>
<evidence type="ECO:0000259" key="3">
    <source>
        <dbReference type="Pfam" id="PF00535"/>
    </source>
</evidence>
<evidence type="ECO:0000313" key="5">
    <source>
        <dbReference type="Proteomes" id="UP000824225"/>
    </source>
</evidence>
<dbReference type="Pfam" id="PF00535">
    <property type="entry name" value="Glycos_transf_2"/>
    <property type="match status" value="1"/>
</dbReference>
<dbReference type="EMBL" id="DXAN01000004">
    <property type="protein sequence ID" value="HJA08096.1"/>
    <property type="molecule type" value="Genomic_DNA"/>
</dbReference>
<keyword evidence="2 4" id="KW-0808">Transferase</keyword>
<gene>
    <name evidence="4" type="ORF">H9962_02725</name>
</gene>